<reference evidence="3" key="1">
    <citation type="submission" date="2020-02" db="EMBL/GenBank/DDBJ databases">
        <title>Genomic and physiological characterization of two novel Nitrospinaceae genera.</title>
        <authorList>
            <person name="Mueller A.J."/>
            <person name="Jung M.-Y."/>
            <person name="Strachan C.R."/>
            <person name="Herbold C.W."/>
            <person name="Kirkegaard R.H."/>
            <person name="Daims H."/>
        </authorList>
    </citation>
    <scope>NUCLEOTIDE SEQUENCE [LARGE SCALE GENOMIC DNA]</scope>
</reference>
<evidence type="ECO:0000313" key="2">
    <source>
        <dbReference type="EMBL" id="QPJ66097.1"/>
    </source>
</evidence>
<dbReference type="Pfam" id="PF08238">
    <property type="entry name" value="Sel1"/>
    <property type="match status" value="3"/>
</dbReference>
<proteinExistence type="predicted"/>
<protein>
    <submittedName>
        <fullName evidence="2">Sel1 repeat family protein</fullName>
    </submittedName>
</protein>
<dbReference type="InterPro" id="IPR011990">
    <property type="entry name" value="TPR-like_helical_dom_sf"/>
</dbReference>
<gene>
    <name evidence="2" type="ORF">G3M78_12120</name>
</gene>
<dbReference type="Proteomes" id="UP000594464">
    <property type="component" value="Chromosome"/>
</dbReference>
<accession>A0A7T0C454</accession>
<dbReference type="SMART" id="SM00671">
    <property type="entry name" value="SEL1"/>
    <property type="match status" value="3"/>
</dbReference>
<organism evidence="2 3">
    <name type="scientific">Candidatus Nitrohelix vancouverensis</name>
    <dbReference type="NCBI Taxonomy" id="2705534"/>
    <lineage>
        <taxon>Bacteria</taxon>
        <taxon>Pseudomonadati</taxon>
        <taxon>Nitrospinota/Tectimicrobiota group</taxon>
        <taxon>Nitrospinota</taxon>
        <taxon>Nitrospinia</taxon>
        <taxon>Nitrospinales</taxon>
        <taxon>Nitrospinaceae</taxon>
        <taxon>Candidatus Nitrohelix</taxon>
    </lineage>
</organism>
<dbReference type="SUPFAM" id="SSF81901">
    <property type="entry name" value="HCP-like"/>
    <property type="match status" value="1"/>
</dbReference>
<evidence type="ECO:0000256" key="1">
    <source>
        <dbReference type="SAM" id="SignalP"/>
    </source>
</evidence>
<dbReference type="InterPro" id="IPR050767">
    <property type="entry name" value="Sel1_AlgK"/>
</dbReference>
<dbReference type="PANTHER" id="PTHR11102:SF160">
    <property type="entry name" value="ERAD-ASSOCIATED E3 UBIQUITIN-PROTEIN LIGASE COMPONENT HRD3"/>
    <property type="match status" value="1"/>
</dbReference>
<sequence length="198" mass="22317">MKRLLKSITCVAFIFLFSGTTVFAGEKSVENETGDPFETIEEIKRSAEQGNAEAQFLLGSEYLDGVKLTLNYQEALKWYRLSAEQGDMTAQSALGLMYRNGLGTEQDDVKSFTWYRRAARQGNATSQYNLGMIYGSGKGVLQSYILSHQWFNIAAANGHEDGRLMRDKLAELMTPEQIQEAQRLAKEWSLKYKISKGD</sequence>
<keyword evidence="1" id="KW-0732">Signal</keyword>
<evidence type="ECO:0000313" key="3">
    <source>
        <dbReference type="Proteomes" id="UP000594464"/>
    </source>
</evidence>
<feature type="signal peptide" evidence="1">
    <location>
        <begin position="1"/>
        <end position="24"/>
    </location>
</feature>
<dbReference type="EMBL" id="CP048620">
    <property type="protein sequence ID" value="QPJ66097.1"/>
    <property type="molecule type" value="Genomic_DNA"/>
</dbReference>
<dbReference type="InterPro" id="IPR006597">
    <property type="entry name" value="Sel1-like"/>
</dbReference>
<dbReference type="AlphaFoldDB" id="A0A7T0C454"/>
<dbReference type="Gene3D" id="1.25.40.10">
    <property type="entry name" value="Tetratricopeptide repeat domain"/>
    <property type="match status" value="1"/>
</dbReference>
<dbReference type="PANTHER" id="PTHR11102">
    <property type="entry name" value="SEL-1-LIKE PROTEIN"/>
    <property type="match status" value="1"/>
</dbReference>
<feature type="chain" id="PRO_5032368320" evidence="1">
    <location>
        <begin position="25"/>
        <end position="198"/>
    </location>
</feature>
<name>A0A7T0C454_9BACT</name>
<dbReference type="KEGG" id="nva:G3M78_12120"/>